<evidence type="ECO:0000313" key="1">
    <source>
        <dbReference type="EMBL" id="OMP06016.1"/>
    </source>
</evidence>
<sequence length="38" mass="4655">MAVINPERNAKRKLRIAAKHRANKKRKIMAMRLERWMH</sequence>
<dbReference type="STRING" id="93759.A0A1R3KFZ3"/>
<keyword evidence="2" id="KW-1185">Reference proteome</keyword>
<organism evidence="1 2">
    <name type="scientific">Corchorus olitorius</name>
    <dbReference type="NCBI Taxonomy" id="93759"/>
    <lineage>
        <taxon>Eukaryota</taxon>
        <taxon>Viridiplantae</taxon>
        <taxon>Streptophyta</taxon>
        <taxon>Embryophyta</taxon>
        <taxon>Tracheophyta</taxon>
        <taxon>Spermatophyta</taxon>
        <taxon>Magnoliopsida</taxon>
        <taxon>eudicotyledons</taxon>
        <taxon>Gunneridae</taxon>
        <taxon>Pentapetalae</taxon>
        <taxon>rosids</taxon>
        <taxon>malvids</taxon>
        <taxon>Malvales</taxon>
        <taxon>Malvaceae</taxon>
        <taxon>Grewioideae</taxon>
        <taxon>Apeibeae</taxon>
        <taxon>Corchorus</taxon>
    </lineage>
</organism>
<dbReference type="EMBL" id="AWUE01013740">
    <property type="protein sequence ID" value="OMP06016.1"/>
    <property type="molecule type" value="Genomic_DNA"/>
</dbReference>
<comment type="caution">
    <text evidence="1">The sequence shown here is derived from an EMBL/GenBank/DDBJ whole genome shotgun (WGS) entry which is preliminary data.</text>
</comment>
<gene>
    <name evidence="1" type="ORF">COLO4_08386</name>
</gene>
<name>A0A1R3KFZ3_9ROSI</name>
<reference evidence="2" key="1">
    <citation type="submission" date="2013-09" db="EMBL/GenBank/DDBJ databases">
        <title>Corchorus olitorius genome sequencing.</title>
        <authorList>
            <person name="Alam M."/>
            <person name="Haque M.S."/>
            <person name="Islam M.S."/>
            <person name="Emdad E.M."/>
            <person name="Islam M.M."/>
            <person name="Ahmed B."/>
            <person name="Halim A."/>
            <person name="Hossen Q.M.M."/>
            <person name="Hossain M.Z."/>
            <person name="Ahmed R."/>
            <person name="Khan M.M."/>
            <person name="Islam R."/>
            <person name="Rashid M.M."/>
            <person name="Khan S.A."/>
            <person name="Rahman M.S."/>
            <person name="Alam M."/>
            <person name="Yahiya A.S."/>
            <person name="Khan M.S."/>
            <person name="Azam M.S."/>
            <person name="Haque T."/>
            <person name="Lashkar M.Z.H."/>
            <person name="Akhand A.I."/>
            <person name="Morshed G."/>
            <person name="Roy S."/>
            <person name="Uddin K.S."/>
            <person name="Rabeya T."/>
            <person name="Hossain A.S."/>
            <person name="Chowdhury A."/>
            <person name="Snigdha A.R."/>
            <person name="Mortoza M.S."/>
            <person name="Matin S.A."/>
            <person name="Hoque S.M.E."/>
            <person name="Islam M.K."/>
            <person name="Roy D.K."/>
            <person name="Haider R."/>
            <person name="Moosa M.M."/>
            <person name="Elias S.M."/>
            <person name="Hasan A.M."/>
            <person name="Jahan S."/>
            <person name="Shafiuddin M."/>
            <person name="Mahmood N."/>
            <person name="Shommy N.S."/>
        </authorList>
    </citation>
    <scope>NUCLEOTIDE SEQUENCE [LARGE SCALE GENOMIC DNA]</scope>
    <source>
        <strain evidence="2">cv. O-4</strain>
    </source>
</reference>
<accession>A0A1R3KFZ3</accession>
<dbReference type="OrthoDB" id="360653at2759"/>
<protein>
    <submittedName>
        <fullName evidence="1">Uncharacterized protein</fullName>
    </submittedName>
</protein>
<dbReference type="AlphaFoldDB" id="A0A1R3KFZ3"/>
<evidence type="ECO:0000313" key="2">
    <source>
        <dbReference type="Proteomes" id="UP000187203"/>
    </source>
</evidence>
<dbReference type="Proteomes" id="UP000187203">
    <property type="component" value="Unassembled WGS sequence"/>
</dbReference>
<proteinExistence type="predicted"/>